<feature type="region of interest" description="Disordered" evidence="1">
    <location>
        <begin position="342"/>
        <end position="511"/>
    </location>
</feature>
<dbReference type="SUPFAM" id="SSF56399">
    <property type="entry name" value="ADP-ribosylation"/>
    <property type="match status" value="1"/>
</dbReference>
<feature type="domain" description="Putative T7SS secretion signal" evidence="2">
    <location>
        <begin position="35"/>
        <end position="214"/>
    </location>
</feature>
<evidence type="ECO:0000256" key="1">
    <source>
        <dbReference type="SAM" id="MobiDB-lite"/>
    </source>
</evidence>
<name>A0A5Q3Q4Y3_9PSEU</name>
<dbReference type="Proteomes" id="UP000371041">
    <property type="component" value="Chromosome"/>
</dbReference>
<feature type="compositionally biased region" description="Low complexity" evidence="1">
    <location>
        <begin position="177"/>
        <end position="193"/>
    </location>
</feature>
<feature type="region of interest" description="Disordered" evidence="1">
    <location>
        <begin position="119"/>
        <end position="193"/>
    </location>
</feature>
<dbReference type="Pfam" id="PF21725">
    <property type="entry name" value="T7SS_signal"/>
    <property type="match status" value="1"/>
</dbReference>
<protein>
    <recommendedName>
        <fullName evidence="2">Putative T7SS secretion signal domain-containing protein</fullName>
    </recommendedName>
</protein>
<dbReference type="KEGG" id="sace:GIY23_09255"/>
<gene>
    <name evidence="3" type="ORF">GIY23_09255</name>
</gene>
<feature type="compositionally biased region" description="Basic and acidic residues" evidence="1">
    <location>
        <begin position="119"/>
        <end position="146"/>
    </location>
</feature>
<feature type="region of interest" description="Disordered" evidence="1">
    <location>
        <begin position="614"/>
        <end position="636"/>
    </location>
</feature>
<accession>A0A5Q3Q4Y3</accession>
<organism evidence="3 4">
    <name type="scientific">Allosaccharopolyspora coralli</name>
    <dbReference type="NCBI Taxonomy" id="2665642"/>
    <lineage>
        <taxon>Bacteria</taxon>
        <taxon>Bacillati</taxon>
        <taxon>Actinomycetota</taxon>
        <taxon>Actinomycetes</taxon>
        <taxon>Pseudonocardiales</taxon>
        <taxon>Pseudonocardiaceae</taxon>
        <taxon>Allosaccharopolyspora</taxon>
    </lineage>
</organism>
<proteinExistence type="predicted"/>
<reference evidence="4" key="1">
    <citation type="submission" date="2019-11" db="EMBL/GenBank/DDBJ databases">
        <title>The complete genome sequence of Saccharopolyspora sp. E2A.</title>
        <authorList>
            <person name="Zhang G."/>
        </authorList>
    </citation>
    <scope>NUCLEOTIDE SEQUENCE [LARGE SCALE GENOMIC DNA]</scope>
    <source>
        <strain evidence="4">E2A</strain>
    </source>
</reference>
<dbReference type="InterPro" id="IPR049082">
    <property type="entry name" value="T7SS_signal"/>
</dbReference>
<feature type="compositionally biased region" description="Pro residues" evidence="1">
    <location>
        <begin position="369"/>
        <end position="382"/>
    </location>
</feature>
<dbReference type="Gene3D" id="3.90.176.10">
    <property type="entry name" value="Toxin ADP-ribosyltransferase, Chain A, domain 1"/>
    <property type="match status" value="1"/>
</dbReference>
<evidence type="ECO:0000259" key="2">
    <source>
        <dbReference type="Pfam" id="PF21725"/>
    </source>
</evidence>
<evidence type="ECO:0000313" key="4">
    <source>
        <dbReference type="Proteomes" id="UP000371041"/>
    </source>
</evidence>
<dbReference type="RefSeq" id="WP_154076275.1">
    <property type="nucleotide sequence ID" value="NZ_CP045929.1"/>
</dbReference>
<dbReference type="AlphaFoldDB" id="A0A5Q3Q4Y3"/>
<evidence type="ECO:0000313" key="3">
    <source>
        <dbReference type="EMBL" id="QGK69681.1"/>
    </source>
</evidence>
<dbReference type="EMBL" id="CP045929">
    <property type="protein sequence ID" value="QGK69681.1"/>
    <property type="molecule type" value="Genomic_DNA"/>
</dbReference>
<dbReference type="PROSITE" id="PS51996">
    <property type="entry name" value="TR_MART"/>
    <property type="match status" value="1"/>
</dbReference>
<sequence length="694" mass="73773">MVTNDSSLGEDWNNLVEWGQDTLTDAGQAVGLIDEDLVPGDPAATGELAEFLTTLGSAFERAAQGFKKVDTGGWHGQAADAAHDYLNVAVPKWFTAADAYADAGKAVADYQKVLAEAKPKAQRAKEDLERAEAASEAAREAHDAKVEGYNTAVASANAGGPPPGAAPGSFTDPAAGDRAAAQQTIADAQAAAEDAGERAAAVVRAAAEQAPPEPGLLTRLKENLVDGTQNLARGVGSFYAGVGESVLGMGMMLRQNPLDPYYLLHPAEYGEAQTTMAMGLVSAVQDPYAAAKTVVNVDGWRNDPARAAGAMVPDALLSLAGGAGAASRLGRGAHQLADAASDLGTAGRRMDDLPPPSRTGPDAHTPAQQPQPPSPSNPPPAPWETGGTKHWQPTPLHHTPDNGMGADRGLPDAGANSDRLAPPVERTPDPGPSPDHGANSDRIAPQSEPPSSPNAGESKYPEHSPTTALDEPAQQGLGDRGPDGNPAAGERSEVSAEDRQSFRDRVENRMQTPWEENVARVREEHPELAHLDDEKAVSLRRYVGVDANTLNHTLREGDAFDQNYMNPEVNLLRGALDDMPRVNTADTPEAYRDMAVSDDALGQILERYRPGETIEEPGFTSASKEPPPDYFTEHGADKPNKVRFTIEDPQHARDLESLNPTEREVLFQNGNRFQVEQLKQVGDEIHIHMRDKGQ</sequence>
<keyword evidence="4" id="KW-1185">Reference proteome</keyword>
<feature type="compositionally biased region" description="Basic and acidic residues" evidence="1">
    <location>
        <begin position="490"/>
        <end position="508"/>
    </location>
</feature>